<reference evidence="7 8" key="1">
    <citation type="submission" date="2021-01" db="EMBL/GenBank/DDBJ databases">
        <title>Adiantum capillus-veneris genome.</title>
        <authorList>
            <person name="Fang Y."/>
            <person name="Liao Q."/>
        </authorList>
    </citation>
    <scope>NUCLEOTIDE SEQUENCE [LARGE SCALE GENOMIC DNA]</scope>
    <source>
        <strain evidence="7">H3</strain>
        <tissue evidence="7">Leaf</tissue>
    </source>
</reference>
<evidence type="ECO:0000313" key="8">
    <source>
        <dbReference type="Proteomes" id="UP000886520"/>
    </source>
</evidence>
<dbReference type="InterPro" id="IPR004176">
    <property type="entry name" value="Clp_R_N"/>
</dbReference>
<feature type="domain" description="Clp R" evidence="6">
    <location>
        <begin position="1"/>
        <end position="138"/>
    </location>
</feature>
<accession>A0A9D4V549</accession>
<dbReference type="PROSITE" id="PS51903">
    <property type="entry name" value="CLP_R"/>
    <property type="match status" value="1"/>
</dbReference>
<keyword evidence="2 5" id="KW-0677">Repeat</keyword>
<dbReference type="PANTHER" id="PTHR11638:SF155">
    <property type="entry name" value="CHAPERONE PROTEIN CLPC1, CHLOROPLASTIC-LIKE"/>
    <property type="match status" value="1"/>
</dbReference>
<dbReference type="Gene3D" id="3.40.50.300">
    <property type="entry name" value="P-loop containing nucleotide triphosphate hydrolases"/>
    <property type="match status" value="1"/>
</dbReference>
<dbReference type="CDD" id="cd00009">
    <property type="entry name" value="AAA"/>
    <property type="match status" value="1"/>
</dbReference>
<evidence type="ECO:0000313" key="7">
    <source>
        <dbReference type="EMBL" id="KAI5079964.1"/>
    </source>
</evidence>
<sequence length="311" mass="33953">MGSHHLLIALLHDASSIPAIALTSNSVHLQALRAITKDYITYTSTTQASVDDPVGCSSINSADEELCPQIKLSLEAQHVVEKLSCFEARCLGYRFVGPEHLLLGLLRERECSVAVCVLDTLGVDYIRVRSEVIQMMALYEDIEALDMLDRGTTANTRNRYFRRKKGIAIFPPEGITITPASIDAAIKDANFMSYLHAFATDLTKLARQGMLDPVIGRQSQIERAIQILGRRTKNNPCLVGEAGVGKTAIVEGIAQMIACGADVSQAIAGKRIFSLDIRSLVEVALAPFLHPSVHNNNDNPLTQQKRLALSC</sequence>
<dbReference type="OrthoDB" id="47330at2759"/>
<comment type="caution">
    <text evidence="7">The sequence shown here is derived from an EMBL/GenBank/DDBJ whole genome shotgun (WGS) entry which is preliminary data.</text>
</comment>
<dbReference type="GO" id="GO:0005524">
    <property type="term" value="F:ATP binding"/>
    <property type="evidence" value="ECO:0007669"/>
    <property type="project" value="UniProtKB-KW"/>
</dbReference>
<evidence type="ECO:0000256" key="3">
    <source>
        <dbReference type="ARBA" id="ARBA00022741"/>
    </source>
</evidence>
<keyword evidence="8" id="KW-1185">Reference proteome</keyword>
<evidence type="ECO:0000256" key="1">
    <source>
        <dbReference type="ARBA" id="ARBA00022528"/>
    </source>
</evidence>
<dbReference type="AlphaFoldDB" id="A0A9D4V549"/>
<keyword evidence="3" id="KW-0547">Nucleotide-binding</keyword>
<dbReference type="InterPro" id="IPR050130">
    <property type="entry name" value="ClpA_ClpB"/>
</dbReference>
<evidence type="ECO:0000256" key="5">
    <source>
        <dbReference type="PROSITE-ProRule" id="PRU01251"/>
    </source>
</evidence>
<organism evidence="7 8">
    <name type="scientific">Adiantum capillus-veneris</name>
    <name type="common">Maidenhair fern</name>
    <dbReference type="NCBI Taxonomy" id="13818"/>
    <lineage>
        <taxon>Eukaryota</taxon>
        <taxon>Viridiplantae</taxon>
        <taxon>Streptophyta</taxon>
        <taxon>Embryophyta</taxon>
        <taxon>Tracheophyta</taxon>
        <taxon>Polypodiopsida</taxon>
        <taxon>Polypodiidae</taxon>
        <taxon>Polypodiales</taxon>
        <taxon>Pteridineae</taxon>
        <taxon>Pteridaceae</taxon>
        <taxon>Vittarioideae</taxon>
        <taxon>Adiantum</taxon>
    </lineage>
</organism>
<dbReference type="PANTHER" id="PTHR11638">
    <property type="entry name" value="ATP-DEPENDENT CLP PROTEASE"/>
    <property type="match status" value="1"/>
</dbReference>
<evidence type="ECO:0000259" key="6">
    <source>
        <dbReference type="PROSITE" id="PS51903"/>
    </source>
</evidence>
<dbReference type="InterPro" id="IPR036628">
    <property type="entry name" value="Clp_N_dom_sf"/>
</dbReference>
<dbReference type="EMBL" id="JABFUD020000005">
    <property type="protein sequence ID" value="KAI5079964.1"/>
    <property type="molecule type" value="Genomic_DNA"/>
</dbReference>
<dbReference type="Proteomes" id="UP000886520">
    <property type="component" value="Chromosome 5"/>
</dbReference>
<evidence type="ECO:0000256" key="2">
    <source>
        <dbReference type="ARBA" id="ARBA00022737"/>
    </source>
</evidence>
<keyword evidence="1" id="KW-0150">Chloroplast</keyword>
<dbReference type="GO" id="GO:0034605">
    <property type="term" value="P:cellular response to heat"/>
    <property type="evidence" value="ECO:0007669"/>
    <property type="project" value="TreeGrafter"/>
</dbReference>
<dbReference type="GO" id="GO:0005737">
    <property type="term" value="C:cytoplasm"/>
    <property type="evidence" value="ECO:0007669"/>
    <property type="project" value="TreeGrafter"/>
</dbReference>
<dbReference type="Gene3D" id="1.10.1780.10">
    <property type="entry name" value="Clp, N-terminal domain"/>
    <property type="match status" value="1"/>
</dbReference>
<keyword evidence="4" id="KW-0067">ATP-binding</keyword>
<gene>
    <name evidence="7" type="ORF">GOP47_0005443</name>
</gene>
<dbReference type="InterPro" id="IPR027417">
    <property type="entry name" value="P-loop_NTPase"/>
</dbReference>
<dbReference type="GO" id="GO:0016887">
    <property type="term" value="F:ATP hydrolysis activity"/>
    <property type="evidence" value="ECO:0007669"/>
    <property type="project" value="TreeGrafter"/>
</dbReference>
<evidence type="ECO:0000256" key="4">
    <source>
        <dbReference type="ARBA" id="ARBA00022840"/>
    </source>
</evidence>
<proteinExistence type="predicted"/>
<keyword evidence="1" id="KW-0934">Plastid</keyword>
<protein>
    <recommendedName>
        <fullName evidence="6">Clp R domain-containing protein</fullName>
    </recommendedName>
</protein>
<dbReference type="SUPFAM" id="SSF52540">
    <property type="entry name" value="P-loop containing nucleoside triphosphate hydrolases"/>
    <property type="match status" value="1"/>
</dbReference>
<name>A0A9D4V549_ADICA</name>